<proteinExistence type="predicted"/>
<evidence type="ECO:0000313" key="4">
    <source>
        <dbReference type="Proteomes" id="UP001160334"/>
    </source>
</evidence>
<accession>A0ABT6MA21</accession>
<protein>
    <recommendedName>
        <fullName evidence="2">Amidase domain-containing protein</fullName>
    </recommendedName>
</protein>
<dbReference type="Proteomes" id="UP001160334">
    <property type="component" value="Unassembled WGS sequence"/>
</dbReference>
<feature type="region of interest" description="Disordered" evidence="1">
    <location>
        <begin position="159"/>
        <end position="179"/>
    </location>
</feature>
<gene>
    <name evidence="3" type="ORF">M2280_001997</name>
</gene>
<dbReference type="SUPFAM" id="SSF75304">
    <property type="entry name" value="Amidase signature (AS) enzymes"/>
    <property type="match status" value="1"/>
</dbReference>
<reference evidence="3 4" key="1">
    <citation type="submission" date="2023-04" db="EMBL/GenBank/DDBJ databases">
        <title>Forest soil microbial communities from Buena Vista Peninsula, Colon Province, Panama.</title>
        <authorList>
            <person name="Bouskill N."/>
        </authorList>
    </citation>
    <scope>NUCLEOTIDE SEQUENCE [LARGE SCALE GENOMIC DNA]</scope>
    <source>
        <strain evidence="3 4">CFH S0262</strain>
    </source>
</reference>
<keyword evidence="4" id="KW-1185">Reference proteome</keyword>
<sequence>MLYRMQRTARTYARMFQRYDVVLSPVLSHTTPKLGYLSPAQDFDTLFDRLVTYAAFTPLNNASGGPAISLPLHQTSTGMPLASHFSAAHGDERTLLDSPSNSRPKSRGRGSRIRRDPGFRAARVTPALRVRELQNPTRQATVIMVVHPSPQADRVGTLAPATTPTPPKQVPSPGLPGHTEDSPLIVMQTFLLRPSAAEMRTHAAPIRLCGSRTNFVAIPESKSA</sequence>
<evidence type="ECO:0000256" key="1">
    <source>
        <dbReference type="SAM" id="MobiDB-lite"/>
    </source>
</evidence>
<organism evidence="3 4">
    <name type="scientific">Prescottella agglutinans</name>
    <dbReference type="NCBI Taxonomy" id="1644129"/>
    <lineage>
        <taxon>Bacteria</taxon>
        <taxon>Bacillati</taxon>
        <taxon>Actinomycetota</taxon>
        <taxon>Actinomycetes</taxon>
        <taxon>Mycobacteriales</taxon>
        <taxon>Nocardiaceae</taxon>
        <taxon>Prescottella</taxon>
    </lineage>
</organism>
<dbReference type="EMBL" id="JARXVC010000004">
    <property type="protein sequence ID" value="MDH6280784.1"/>
    <property type="molecule type" value="Genomic_DNA"/>
</dbReference>
<dbReference type="InterPro" id="IPR036928">
    <property type="entry name" value="AS_sf"/>
</dbReference>
<feature type="compositionally biased region" description="Pro residues" evidence="1">
    <location>
        <begin position="163"/>
        <end position="174"/>
    </location>
</feature>
<name>A0ABT6MA21_9NOCA</name>
<evidence type="ECO:0000259" key="2">
    <source>
        <dbReference type="Pfam" id="PF01425"/>
    </source>
</evidence>
<dbReference type="Pfam" id="PF01425">
    <property type="entry name" value="Amidase"/>
    <property type="match status" value="1"/>
</dbReference>
<evidence type="ECO:0000313" key="3">
    <source>
        <dbReference type="EMBL" id="MDH6280784.1"/>
    </source>
</evidence>
<feature type="domain" description="Amidase" evidence="2">
    <location>
        <begin position="5"/>
        <end position="96"/>
    </location>
</feature>
<dbReference type="InterPro" id="IPR023631">
    <property type="entry name" value="Amidase_dom"/>
</dbReference>
<comment type="caution">
    <text evidence="3">The sequence shown here is derived from an EMBL/GenBank/DDBJ whole genome shotgun (WGS) entry which is preliminary data.</text>
</comment>
<dbReference type="Gene3D" id="3.90.1300.10">
    <property type="entry name" value="Amidase signature (AS) domain"/>
    <property type="match status" value="1"/>
</dbReference>
<feature type="region of interest" description="Disordered" evidence="1">
    <location>
        <begin position="91"/>
        <end position="121"/>
    </location>
</feature>